<feature type="domain" description="ABC transporter" evidence="12">
    <location>
        <begin position="596"/>
        <end position="830"/>
    </location>
</feature>
<dbReference type="InterPro" id="IPR011527">
    <property type="entry name" value="ABC1_TM_dom"/>
</dbReference>
<keyword evidence="15" id="KW-1185">Reference proteome</keyword>
<comment type="similarity">
    <text evidence="9">Belongs to the ABC transporter superfamily. ABCB family. Heavy Metal importer (TC 3.A.1.210) subfamily.</text>
</comment>
<feature type="region of interest" description="Disordered" evidence="10">
    <location>
        <begin position="879"/>
        <end position="907"/>
    </location>
</feature>
<protein>
    <recommendedName>
        <fullName evidence="16">Heavy metal tolerance protein</fullName>
    </recommendedName>
</protein>
<comment type="subcellular location">
    <subcellularLocation>
        <location evidence="1">Membrane</location>
        <topology evidence="1">Multi-pass membrane protein</topology>
    </subcellularLocation>
</comment>
<dbReference type="PANTHER" id="PTHR24221">
    <property type="entry name" value="ATP-BINDING CASSETTE SUB-FAMILY B"/>
    <property type="match status" value="1"/>
</dbReference>
<dbReference type="OrthoDB" id="6500128at2759"/>
<keyword evidence="7 11" id="KW-1133">Transmembrane helix</keyword>
<evidence type="ECO:0000256" key="1">
    <source>
        <dbReference type="ARBA" id="ARBA00004141"/>
    </source>
</evidence>
<dbReference type="InterPro" id="IPR036640">
    <property type="entry name" value="ABC1_TM_sf"/>
</dbReference>
<evidence type="ECO:0000256" key="9">
    <source>
        <dbReference type="ARBA" id="ARBA00024363"/>
    </source>
</evidence>
<evidence type="ECO:0000256" key="3">
    <source>
        <dbReference type="ARBA" id="ARBA00022692"/>
    </source>
</evidence>
<evidence type="ECO:0000256" key="8">
    <source>
        <dbReference type="ARBA" id="ARBA00023136"/>
    </source>
</evidence>
<feature type="transmembrane region" description="Helical" evidence="11">
    <location>
        <begin position="421"/>
        <end position="439"/>
    </location>
</feature>
<dbReference type="GO" id="GO:0016887">
    <property type="term" value="F:ATP hydrolysis activity"/>
    <property type="evidence" value="ECO:0007669"/>
    <property type="project" value="InterPro"/>
</dbReference>
<keyword evidence="6" id="KW-0809">Transit peptide</keyword>
<reference evidence="14 15" key="1">
    <citation type="journal article" date="2014" name="BMC Genomics">
        <title>Comparative genome sequencing reveals chemotype-specific gene clusters in the toxigenic black mold Stachybotrys.</title>
        <authorList>
            <person name="Semeiks J."/>
            <person name="Borek D."/>
            <person name="Otwinowski Z."/>
            <person name="Grishin N.V."/>
        </authorList>
    </citation>
    <scope>NUCLEOTIDE SEQUENCE [LARGE SCALE GENOMIC DNA]</scope>
    <source>
        <strain evidence="14 15">IBT 40285</strain>
    </source>
</reference>
<dbReference type="InterPro" id="IPR039421">
    <property type="entry name" value="Type_1_exporter"/>
</dbReference>
<evidence type="ECO:0000256" key="4">
    <source>
        <dbReference type="ARBA" id="ARBA00022741"/>
    </source>
</evidence>
<dbReference type="AlphaFoldDB" id="A0A084QJ08"/>
<feature type="transmembrane region" description="Helical" evidence="11">
    <location>
        <begin position="12"/>
        <end position="32"/>
    </location>
</feature>
<feature type="transmembrane region" description="Helical" evidence="11">
    <location>
        <begin position="152"/>
        <end position="171"/>
    </location>
</feature>
<dbReference type="Pfam" id="PF00005">
    <property type="entry name" value="ABC_tran"/>
    <property type="match status" value="1"/>
</dbReference>
<dbReference type="PROSITE" id="PS50929">
    <property type="entry name" value="ABC_TM1F"/>
    <property type="match status" value="1"/>
</dbReference>
<accession>A0A084QJ08</accession>
<dbReference type="PANTHER" id="PTHR24221:SF503">
    <property type="entry name" value="MITOCHONDRIAL POTASSIUM CHANNEL ATP-BINDING SUBUNIT"/>
    <property type="match status" value="1"/>
</dbReference>
<proteinExistence type="inferred from homology"/>
<dbReference type="PROSITE" id="PS50893">
    <property type="entry name" value="ABC_TRANSPORTER_2"/>
    <property type="match status" value="1"/>
</dbReference>
<feature type="transmembrane region" description="Helical" evidence="11">
    <location>
        <begin position="119"/>
        <end position="140"/>
    </location>
</feature>
<dbReference type="STRING" id="1283841.A0A084QJ08"/>
<dbReference type="GO" id="GO:0016020">
    <property type="term" value="C:membrane"/>
    <property type="evidence" value="ECO:0007669"/>
    <property type="project" value="UniProtKB-SubCell"/>
</dbReference>
<feature type="transmembrane region" description="Helical" evidence="11">
    <location>
        <begin position="87"/>
        <end position="107"/>
    </location>
</feature>
<keyword evidence="4" id="KW-0547">Nucleotide-binding</keyword>
<dbReference type="Gene3D" id="3.40.50.300">
    <property type="entry name" value="P-loop containing nucleotide triphosphate hydrolases"/>
    <property type="match status" value="1"/>
</dbReference>
<dbReference type="GO" id="GO:0005524">
    <property type="term" value="F:ATP binding"/>
    <property type="evidence" value="ECO:0007669"/>
    <property type="project" value="UniProtKB-KW"/>
</dbReference>
<organism evidence="14 15">
    <name type="scientific">Stachybotrys chlorohalonatus (strain IBT 40285)</name>
    <dbReference type="NCBI Taxonomy" id="1283841"/>
    <lineage>
        <taxon>Eukaryota</taxon>
        <taxon>Fungi</taxon>
        <taxon>Dikarya</taxon>
        <taxon>Ascomycota</taxon>
        <taxon>Pezizomycotina</taxon>
        <taxon>Sordariomycetes</taxon>
        <taxon>Hypocreomycetidae</taxon>
        <taxon>Hypocreales</taxon>
        <taxon>Stachybotryaceae</taxon>
        <taxon>Stachybotrys</taxon>
    </lineage>
</organism>
<dbReference type="SUPFAM" id="SSF90123">
    <property type="entry name" value="ABC transporter transmembrane region"/>
    <property type="match status" value="1"/>
</dbReference>
<dbReference type="SMART" id="SM00382">
    <property type="entry name" value="AAA"/>
    <property type="match status" value="1"/>
</dbReference>
<dbReference type="PROSITE" id="PS00211">
    <property type="entry name" value="ABC_TRANSPORTER_1"/>
    <property type="match status" value="1"/>
</dbReference>
<feature type="transmembrane region" description="Helical" evidence="11">
    <location>
        <begin position="53"/>
        <end position="75"/>
    </location>
</feature>
<keyword evidence="8 11" id="KW-0472">Membrane</keyword>
<evidence type="ECO:0000256" key="10">
    <source>
        <dbReference type="SAM" id="MobiDB-lite"/>
    </source>
</evidence>
<dbReference type="GO" id="GO:0000041">
    <property type="term" value="P:transition metal ion transport"/>
    <property type="evidence" value="ECO:0007669"/>
    <property type="project" value="UniProtKB-ARBA"/>
</dbReference>
<evidence type="ECO:0000259" key="13">
    <source>
        <dbReference type="PROSITE" id="PS50929"/>
    </source>
</evidence>
<dbReference type="Proteomes" id="UP000028524">
    <property type="component" value="Unassembled WGS sequence"/>
</dbReference>
<dbReference type="SUPFAM" id="SSF52540">
    <property type="entry name" value="P-loop containing nucleoside triphosphate hydrolases"/>
    <property type="match status" value="1"/>
</dbReference>
<dbReference type="GO" id="GO:0140359">
    <property type="term" value="F:ABC-type transporter activity"/>
    <property type="evidence" value="ECO:0007669"/>
    <property type="project" value="InterPro"/>
</dbReference>
<feature type="transmembrane region" description="Helical" evidence="11">
    <location>
        <begin position="497"/>
        <end position="524"/>
    </location>
</feature>
<dbReference type="HOGENOM" id="CLU_000604_6_7_1"/>
<dbReference type="InterPro" id="IPR003593">
    <property type="entry name" value="AAA+_ATPase"/>
</dbReference>
<keyword evidence="5" id="KW-0067">ATP-binding</keyword>
<dbReference type="EMBL" id="KL660712">
    <property type="protein sequence ID" value="KFA63943.1"/>
    <property type="molecule type" value="Genomic_DNA"/>
</dbReference>
<dbReference type="OMA" id="DAYMAFI"/>
<dbReference type="FunFam" id="3.40.50.300:FF:000186">
    <property type="entry name" value="ATP-binding cassette sub-family B member 7, mitochondrial"/>
    <property type="match status" value="1"/>
</dbReference>
<dbReference type="InParanoid" id="A0A084QJ08"/>
<dbReference type="InterPro" id="IPR027417">
    <property type="entry name" value="P-loop_NTPase"/>
</dbReference>
<sequence>MAQVIIAALNVLYYFYPAVVFLFFLCSTLFAVCNLQDIKQPSESALGRPGRRASIICLGFLLCTYVAQLLALVIRSAIGKQWPTDEHYVISSLSCILVFGIQVSWLIDVQHPLWAPFHGSWCLALACEIAIAAVAIYTVANGPAQLYDILDLVMMALRCMSFVTILTWSCLPDLSGKASKHADEERQALLIKGDDAGTDESNALLNDCNESGYGSTLRDDDDADDDAEYSWERRDREARENMEKRLKEGGNWFEYAKGFKIFFPYVLPMENRRLQLRAAAVGLCLLGSNALHLLIPRQTGIIMDSLSGTNPSSPWVAVMIFAALRLAASESGIDLIRQWLWTPVKYYSHEALSRAAYSHIMRLSADFHDSKSSSDMIMAIYGGKAISNAVENILLHALPMLVDMFIAIVYLSLTFGSYEGLITVATGIVFLLLASRLVAESKSAARKRIHAVYQEHYIRQSGLLGWQTVSAFNQVGYEDNRHANAVTDRYLREQQFIMNWTISVAFQTLILTSGLLASAFLAVYRIRVGAATTGQFAMLLMYWAQLTSPLQFFARLGKGMSDDFIDAERLLDILKTKPSVENKAGARPLKFVSGEVDFQQVCFSYDKQKGIIKNVNFHVPAGQTVAFVGATGAGKSTILKLLDRFYDVTEGCICIDGQDIREVDLSSLRERIGVVPQSPILFDDTIMNNVRYGRITATDEEVHEACRAACIHDKIEGFTNGYKTRVGERGVKLSGGELQRVAIARAILKKPDIVLLDEATSAVDTDTEQQIQLSFKRLCQGRTTFIVAHRLSTIVNADRIVVLENGEIIEQGAHDDLIVANGRYADLWSKQTFLRPSDKTGPGVDAKDGTAVATKAVSVECAAMKTSSVALQDRELDESLKKSADSPQVNARTPHKKEGSKLNPVAPEFTPLKATSHVQPKRVEDGLDEASIKKMRSVFFHLRMAFAQDQANVVLSPTLMIRMWL</sequence>
<evidence type="ECO:0000256" key="7">
    <source>
        <dbReference type="ARBA" id="ARBA00022989"/>
    </source>
</evidence>
<gene>
    <name evidence="14" type="ORF">S40285_03745</name>
</gene>
<keyword evidence="3 11" id="KW-0812">Transmembrane</keyword>
<dbReference type="CDD" id="cd18583">
    <property type="entry name" value="ABC_6TM_HMT1"/>
    <property type="match status" value="1"/>
</dbReference>
<feature type="transmembrane region" description="Helical" evidence="11">
    <location>
        <begin position="393"/>
        <end position="415"/>
    </location>
</feature>
<evidence type="ECO:0000256" key="6">
    <source>
        <dbReference type="ARBA" id="ARBA00022946"/>
    </source>
</evidence>
<name>A0A084QJ08_STAC4</name>
<evidence type="ECO:0000259" key="12">
    <source>
        <dbReference type="PROSITE" id="PS50893"/>
    </source>
</evidence>
<evidence type="ECO:0000313" key="14">
    <source>
        <dbReference type="EMBL" id="KFA63943.1"/>
    </source>
</evidence>
<evidence type="ECO:0000256" key="2">
    <source>
        <dbReference type="ARBA" id="ARBA00022448"/>
    </source>
</evidence>
<evidence type="ECO:0008006" key="16">
    <source>
        <dbReference type="Google" id="ProtNLM"/>
    </source>
</evidence>
<dbReference type="InterPro" id="IPR003439">
    <property type="entry name" value="ABC_transporter-like_ATP-bd"/>
</dbReference>
<evidence type="ECO:0000256" key="11">
    <source>
        <dbReference type="SAM" id="Phobius"/>
    </source>
</evidence>
<evidence type="ECO:0000313" key="15">
    <source>
        <dbReference type="Proteomes" id="UP000028524"/>
    </source>
</evidence>
<feature type="domain" description="ABC transmembrane type-1" evidence="13">
    <location>
        <begin position="279"/>
        <end position="562"/>
    </location>
</feature>
<keyword evidence="2" id="KW-0813">Transport</keyword>
<dbReference type="InterPro" id="IPR017871">
    <property type="entry name" value="ABC_transporter-like_CS"/>
</dbReference>
<dbReference type="Pfam" id="PF00664">
    <property type="entry name" value="ABC_membrane"/>
    <property type="match status" value="1"/>
</dbReference>
<dbReference type="Gene3D" id="1.20.1560.10">
    <property type="entry name" value="ABC transporter type 1, transmembrane domain"/>
    <property type="match status" value="1"/>
</dbReference>
<evidence type="ECO:0000256" key="5">
    <source>
        <dbReference type="ARBA" id="ARBA00022840"/>
    </source>
</evidence>